<reference evidence="2" key="1">
    <citation type="submission" date="2023-07" db="EMBL/GenBank/DDBJ databases">
        <title>Identification and characterization of horizontal gene transfer across gut microbiota members of farm animals based on homology search.</title>
        <authorList>
            <person name="Schwarzerova J."/>
            <person name="Nykrynova M."/>
            <person name="Jureckova K."/>
            <person name="Cejkova D."/>
            <person name="Rychlik I."/>
        </authorList>
    </citation>
    <scope>NUCLEOTIDE SEQUENCE [LARGE SCALE GENOMIC DNA]</scope>
    <source>
        <strain evidence="2">ET4</strain>
    </source>
</reference>
<protein>
    <submittedName>
        <fullName evidence="1">DUF4843 domain-containing protein</fullName>
    </submittedName>
</protein>
<dbReference type="PROSITE" id="PS51257">
    <property type="entry name" value="PROKAR_LIPOPROTEIN"/>
    <property type="match status" value="1"/>
</dbReference>
<dbReference type="Proteomes" id="UP001228403">
    <property type="component" value="Unassembled WGS sequence"/>
</dbReference>
<gene>
    <name evidence="1" type="ORF">QUW02_07210</name>
</gene>
<keyword evidence="2" id="KW-1185">Reference proteome</keyword>
<proteinExistence type="predicted"/>
<dbReference type="Pfam" id="PF16132">
    <property type="entry name" value="DUF4843"/>
    <property type="match status" value="1"/>
</dbReference>
<evidence type="ECO:0000313" key="1">
    <source>
        <dbReference type="EMBL" id="MDM8145710.1"/>
    </source>
</evidence>
<comment type="caution">
    <text evidence="1">The sequence shown here is derived from an EMBL/GenBank/DDBJ whole genome shotgun (WGS) entry which is preliminary data.</text>
</comment>
<sequence>MKTKKYIPMLLLGVGLTACEHQEPFLFDAQNNGIYFNEVSSGFQKIVNFSERVLDENCTDTTILVSIRVLGHLSDAERTFTMQMDTLEGITSPEVTFPSQFVIPAGAHEIDFPVTIKRPAVMDSTFAFKLLLNQENGSDFGAGIAGQNQLNVYVTESYQKSGAWLSQYFGDWSAEKQIFLCRLAGNANLEEVLSNPQTDRNNLSVMAVDSIRNFYATHPGETLPYSMPFCYKSGKYEELVPYTQPSYWGEEQTKWVGPYNAYIFASVNNEAGINTANEQQLWNNIDETKGNSYNKRAVETMLSVYNTASTKTPRIPVTERFGIPIIEGVAYSYQNCLPSIWNKAQGLLAPYYGKYENPMLPKGRKKYTFMLNALYQAKKDSDPNFCLYLMFPIIQNAQGTYILSDEAFEGTEYATATEALRDFNRIFREADVNNEYGFPAGDEIE</sequence>
<dbReference type="InterPro" id="IPR032299">
    <property type="entry name" value="DUF4843"/>
</dbReference>
<accession>A0ABT7U5B1</accession>
<organism evidence="1 2">
    <name type="scientific">Bacteroides eggerthii</name>
    <dbReference type="NCBI Taxonomy" id="28111"/>
    <lineage>
        <taxon>Bacteria</taxon>
        <taxon>Pseudomonadati</taxon>
        <taxon>Bacteroidota</taxon>
        <taxon>Bacteroidia</taxon>
        <taxon>Bacteroidales</taxon>
        <taxon>Bacteroidaceae</taxon>
        <taxon>Bacteroides</taxon>
    </lineage>
</organism>
<dbReference type="EMBL" id="JAUDCF010000013">
    <property type="protein sequence ID" value="MDM8145710.1"/>
    <property type="molecule type" value="Genomic_DNA"/>
</dbReference>
<name>A0ABT7U5B1_9BACE</name>
<evidence type="ECO:0000313" key="2">
    <source>
        <dbReference type="Proteomes" id="UP001228403"/>
    </source>
</evidence>